<keyword evidence="2" id="KW-1185">Reference proteome</keyword>
<evidence type="ECO:0000313" key="1">
    <source>
        <dbReference type="EMBL" id="KAI5068559.1"/>
    </source>
</evidence>
<evidence type="ECO:0000313" key="2">
    <source>
        <dbReference type="Proteomes" id="UP000886520"/>
    </source>
</evidence>
<proteinExistence type="predicted"/>
<dbReference type="EMBL" id="JABFUD020000016">
    <property type="protein sequence ID" value="KAI5068559.1"/>
    <property type="molecule type" value="Genomic_DNA"/>
</dbReference>
<organism evidence="1 2">
    <name type="scientific">Adiantum capillus-veneris</name>
    <name type="common">Maidenhair fern</name>
    <dbReference type="NCBI Taxonomy" id="13818"/>
    <lineage>
        <taxon>Eukaryota</taxon>
        <taxon>Viridiplantae</taxon>
        <taxon>Streptophyta</taxon>
        <taxon>Embryophyta</taxon>
        <taxon>Tracheophyta</taxon>
        <taxon>Polypodiopsida</taxon>
        <taxon>Polypodiidae</taxon>
        <taxon>Polypodiales</taxon>
        <taxon>Pteridineae</taxon>
        <taxon>Pteridaceae</taxon>
        <taxon>Vittarioideae</taxon>
        <taxon>Adiantum</taxon>
    </lineage>
</organism>
<sequence>MLAWFAHAPKPEGASTHAVPSIIPAPKLVDAPINVVSIDAFLFLSPINPLPKGAGTNVDPMLEAAPLDAGAM</sequence>
<protein>
    <submittedName>
        <fullName evidence="1">Uncharacterized protein</fullName>
    </submittedName>
</protein>
<accession>A0A9D4ZB53</accession>
<name>A0A9D4ZB53_ADICA</name>
<gene>
    <name evidence="1" type="ORF">GOP47_0016904</name>
</gene>
<comment type="caution">
    <text evidence="1">The sequence shown here is derived from an EMBL/GenBank/DDBJ whole genome shotgun (WGS) entry which is preliminary data.</text>
</comment>
<dbReference type="Proteomes" id="UP000886520">
    <property type="component" value="Chromosome 16"/>
</dbReference>
<dbReference type="AlphaFoldDB" id="A0A9D4ZB53"/>
<reference evidence="1" key="1">
    <citation type="submission" date="2021-01" db="EMBL/GenBank/DDBJ databases">
        <title>Adiantum capillus-veneris genome.</title>
        <authorList>
            <person name="Fang Y."/>
            <person name="Liao Q."/>
        </authorList>
    </citation>
    <scope>NUCLEOTIDE SEQUENCE</scope>
    <source>
        <strain evidence="1">H3</strain>
        <tissue evidence="1">Leaf</tissue>
    </source>
</reference>